<dbReference type="InterPro" id="IPR006680">
    <property type="entry name" value="Amidohydro-rel"/>
</dbReference>
<dbReference type="Pfam" id="PF01979">
    <property type="entry name" value="Amidohydro_1"/>
    <property type="match status" value="1"/>
</dbReference>
<comment type="pathway">
    <text evidence="2">Purine metabolism; guanine degradation; xanthine from guanine: step 1/1.</text>
</comment>
<name>A0A3B0TZ45_9ZZZZ</name>
<dbReference type="GO" id="GO:0008892">
    <property type="term" value="F:guanine deaminase activity"/>
    <property type="evidence" value="ECO:0007669"/>
    <property type="project" value="UniProtKB-EC"/>
</dbReference>
<evidence type="ECO:0000256" key="3">
    <source>
        <dbReference type="ARBA" id="ARBA00006745"/>
    </source>
</evidence>
<dbReference type="NCBIfam" id="NF006679">
    <property type="entry name" value="PRK09228.1"/>
    <property type="match status" value="1"/>
</dbReference>
<proteinExistence type="inferred from homology"/>
<dbReference type="EC" id="3.5.4.3" evidence="4"/>
<accession>A0A3B0TZ45</accession>
<evidence type="ECO:0000259" key="8">
    <source>
        <dbReference type="Pfam" id="PF01979"/>
    </source>
</evidence>
<dbReference type="NCBIfam" id="TIGR02967">
    <property type="entry name" value="guan_deamin"/>
    <property type="match status" value="1"/>
</dbReference>
<comment type="similarity">
    <text evidence="3">Belongs to the metallo-dependent hydrolases superfamily. ATZ/TRZ family.</text>
</comment>
<dbReference type="AlphaFoldDB" id="A0A3B0TZ45"/>
<keyword evidence="6 9" id="KW-0378">Hydrolase</keyword>
<evidence type="ECO:0000256" key="5">
    <source>
        <dbReference type="ARBA" id="ARBA00022723"/>
    </source>
</evidence>
<sequence length="434" mass="48004">MAGPMNNKIIRGRVLSFLDRPEGPDDHSSYIYIEDGAVVIAGGKILALDEFDNIKDRFLGEIIDHRPHLIMPGLIDLHIHFVQMQVVASYAANLLEWLDKYTFVEEQRFAEPGHGRRIASEFFDTLIRYGTTSAAAYCSVHPASVEAYFSEAQGRNMLMIGGKCMMDRNCPPELSDSAQKGYDETKMLIEKWHGVGRNLYAITPRFAITSTPGQMEMVKALVEENPSAYVQTHLAENNEEIAFTRELYPEAADYTEIYEHYGLLGSKSLFGHSIHLSERELSVLAETRSVAVACPTSNLFLGSGLFDYERVSKAGVPVGVATDIGGGTSFSMLKTMDEFYKVQQLKGNRINPLLSFYHMSLGNARALSLSDRIGTLAVGSDADIVVLDARATPEMALRFQTVKSLGEELFLLQTLGDDRAVVETYVAGKAMKSA</sequence>
<feature type="non-terminal residue" evidence="9">
    <location>
        <position position="434"/>
    </location>
</feature>
<organism evidence="9">
    <name type="scientific">hydrothermal vent metagenome</name>
    <dbReference type="NCBI Taxonomy" id="652676"/>
    <lineage>
        <taxon>unclassified sequences</taxon>
        <taxon>metagenomes</taxon>
        <taxon>ecological metagenomes</taxon>
    </lineage>
</organism>
<dbReference type="EMBL" id="UOEO01000167">
    <property type="protein sequence ID" value="VAW21393.1"/>
    <property type="molecule type" value="Genomic_DNA"/>
</dbReference>
<dbReference type="GO" id="GO:0005829">
    <property type="term" value="C:cytosol"/>
    <property type="evidence" value="ECO:0007669"/>
    <property type="project" value="TreeGrafter"/>
</dbReference>
<comment type="cofactor">
    <cofactor evidence="1">
        <name>Zn(2+)</name>
        <dbReference type="ChEBI" id="CHEBI:29105"/>
    </cofactor>
</comment>
<dbReference type="InterPro" id="IPR051607">
    <property type="entry name" value="Metallo-dep_hydrolases"/>
</dbReference>
<keyword evidence="5" id="KW-0479">Metal-binding</keyword>
<dbReference type="Gene3D" id="3.20.20.140">
    <property type="entry name" value="Metal-dependent hydrolases"/>
    <property type="match status" value="1"/>
</dbReference>
<evidence type="ECO:0000256" key="6">
    <source>
        <dbReference type="ARBA" id="ARBA00022801"/>
    </source>
</evidence>
<dbReference type="GO" id="GO:0006147">
    <property type="term" value="P:guanine catabolic process"/>
    <property type="evidence" value="ECO:0007669"/>
    <property type="project" value="UniProtKB-UniPathway"/>
</dbReference>
<dbReference type="InterPro" id="IPR011059">
    <property type="entry name" value="Metal-dep_hydrolase_composite"/>
</dbReference>
<evidence type="ECO:0000256" key="7">
    <source>
        <dbReference type="ARBA" id="ARBA00022833"/>
    </source>
</evidence>
<feature type="domain" description="Amidohydrolase-related" evidence="8">
    <location>
        <begin position="70"/>
        <end position="430"/>
    </location>
</feature>
<dbReference type="SUPFAM" id="SSF51556">
    <property type="entry name" value="Metallo-dependent hydrolases"/>
    <property type="match status" value="1"/>
</dbReference>
<dbReference type="UniPathway" id="UPA00603">
    <property type="reaction ID" value="UER00660"/>
</dbReference>
<evidence type="ECO:0000256" key="1">
    <source>
        <dbReference type="ARBA" id="ARBA00001947"/>
    </source>
</evidence>
<protein>
    <recommendedName>
        <fullName evidence="4">guanine deaminase</fullName>
        <ecNumber evidence="4">3.5.4.3</ecNumber>
    </recommendedName>
</protein>
<keyword evidence="7" id="KW-0862">Zinc</keyword>
<dbReference type="InterPro" id="IPR032466">
    <property type="entry name" value="Metal_Hydrolase"/>
</dbReference>
<reference evidence="9" key="1">
    <citation type="submission" date="2018-06" db="EMBL/GenBank/DDBJ databases">
        <authorList>
            <person name="Zhirakovskaya E."/>
        </authorList>
    </citation>
    <scope>NUCLEOTIDE SEQUENCE</scope>
</reference>
<gene>
    <name evidence="9" type="ORF">MNBD_ALPHA12-1681</name>
</gene>
<dbReference type="SUPFAM" id="SSF51338">
    <property type="entry name" value="Composite domain of metallo-dependent hydrolases"/>
    <property type="match status" value="2"/>
</dbReference>
<evidence type="ECO:0000256" key="4">
    <source>
        <dbReference type="ARBA" id="ARBA00012781"/>
    </source>
</evidence>
<evidence type="ECO:0000256" key="2">
    <source>
        <dbReference type="ARBA" id="ARBA00004984"/>
    </source>
</evidence>
<dbReference type="InterPro" id="IPR014311">
    <property type="entry name" value="Guanine_deaminase"/>
</dbReference>
<dbReference type="PANTHER" id="PTHR11271:SF6">
    <property type="entry name" value="GUANINE DEAMINASE"/>
    <property type="match status" value="1"/>
</dbReference>
<dbReference type="Gene3D" id="2.30.40.10">
    <property type="entry name" value="Urease, subunit C, domain 1"/>
    <property type="match status" value="1"/>
</dbReference>
<dbReference type="PANTHER" id="PTHR11271">
    <property type="entry name" value="GUANINE DEAMINASE"/>
    <property type="match status" value="1"/>
</dbReference>
<evidence type="ECO:0000313" key="9">
    <source>
        <dbReference type="EMBL" id="VAW21393.1"/>
    </source>
</evidence>
<dbReference type="GO" id="GO:0008270">
    <property type="term" value="F:zinc ion binding"/>
    <property type="evidence" value="ECO:0007669"/>
    <property type="project" value="InterPro"/>
</dbReference>